<gene>
    <name evidence="1" type="ORF">F4556_001816</name>
</gene>
<dbReference type="AlphaFoldDB" id="A0A7W7S9A4"/>
<protein>
    <recommendedName>
        <fullName evidence="3">Secreted protein</fullName>
    </recommendedName>
</protein>
<comment type="caution">
    <text evidence="1">The sequence shown here is derived from an EMBL/GenBank/DDBJ whole genome shotgun (WGS) entry which is preliminary data.</text>
</comment>
<evidence type="ECO:0008006" key="3">
    <source>
        <dbReference type="Google" id="ProtNLM"/>
    </source>
</evidence>
<name>A0A7W7S9A4_9ACTN</name>
<evidence type="ECO:0000313" key="2">
    <source>
        <dbReference type="Proteomes" id="UP000573327"/>
    </source>
</evidence>
<organism evidence="1 2">
    <name type="scientific">Kitasatospora gansuensis</name>
    <dbReference type="NCBI Taxonomy" id="258050"/>
    <lineage>
        <taxon>Bacteria</taxon>
        <taxon>Bacillati</taxon>
        <taxon>Actinomycetota</taxon>
        <taxon>Actinomycetes</taxon>
        <taxon>Kitasatosporales</taxon>
        <taxon>Streptomycetaceae</taxon>
        <taxon>Kitasatospora</taxon>
    </lineage>
</organism>
<keyword evidence="2" id="KW-1185">Reference proteome</keyword>
<dbReference type="Proteomes" id="UP000573327">
    <property type="component" value="Unassembled WGS sequence"/>
</dbReference>
<dbReference type="RefSeq" id="WP_184913209.1">
    <property type="nucleotide sequence ID" value="NZ_JACHJR010000001.1"/>
</dbReference>
<evidence type="ECO:0000313" key="1">
    <source>
        <dbReference type="EMBL" id="MBB4946281.1"/>
    </source>
</evidence>
<accession>A0A7W7S9A4</accession>
<dbReference type="EMBL" id="JACHJR010000001">
    <property type="protein sequence ID" value="MBB4946281.1"/>
    <property type="molecule type" value="Genomic_DNA"/>
</dbReference>
<proteinExistence type="predicted"/>
<reference evidence="1 2" key="1">
    <citation type="submission" date="2020-08" db="EMBL/GenBank/DDBJ databases">
        <title>Sequencing the genomes of 1000 actinobacteria strains.</title>
        <authorList>
            <person name="Klenk H.-P."/>
        </authorList>
    </citation>
    <scope>NUCLEOTIDE SEQUENCE [LARGE SCALE GENOMIC DNA]</scope>
    <source>
        <strain evidence="1 2">DSM 44786</strain>
    </source>
</reference>
<sequence>MTRPLLLLDVDGPLSPYNGKPHRRPEGYLTHRVRPASWIARQMQWQHRPAEHVRPLRLWLNPDHGPALLALPYDLVWCTTWADEANTWISPLLGLPQLPYVDWPSMHHGDPDDLHWKTRHLTTWAAGRPFAWVDDELTPRDTTWIATHHPAPALTVHVDHRFGLQPAHFTTLTEWAASLGQVSV</sequence>